<dbReference type="GO" id="GO:0009658">
    <property type="term" value="P:chloroplast organization"/>
    <property type="evidence" value="ECO:0007669"/>
    <property type="project" value="TreeGrafter"/>
</dbReference>
<feature type="compositionally biased region" description="Polar residues" evidence="1">
    <location>
        <begin position="160"/>
        <end position="171"/>
    </location>
</feature>
<feature type="compositionally biased region" description="Basic and acidic residues" evidence="1">
    <location>
        <begin position="174"/>
        <end position="183"/>
    </location>
</feature>
<name>A0A1D1YKH1_9ARAE</name>
<dbReference type="InterPro" id="IPR040299">
    <property type="entry name" value="RF2K-like"/>
</dbReference>
<proteinExistence type="predicted"/>
<protein>
    <submittedName>
        <fullName evidence="2">Uncharacterized protein</fullName>
    </submittedName>
</protein>
<accession>A0A1D1YKH1</accession>
<dbReference type="AlphaFoldDB" id="A0A1D1YKH1"/>
<gene>
    <name evidence="2" type="ORF">g.40460</name>
</gene>
<dbReference type="PANTHER" id="PTHR34938:SF1">
    <property type="entry name" value="PROTEIN FERTILITY RESTORER RF2, MITOCHONDRIAL"/>
    <property type="match status" value="1"/>
</dbReference>
<evidence type="ECO:0000256" key="1">
    <source>
        <dbReference type="SAM" id="MobiDB-lite"/>
    </source>
</evidence>
<organism evidence="2">
    <name type="scientific">Anthurium amnicola</name>
    <dbReference type="NCBI Taxonomy" id="1678845"/>
    <lineage>
        <taxon>Eukaryota</taxon>
        <taxon>Viridiplantae</taxon>
        <taxon>Streptophyta</taxon>
        <taxon>Embryophyta</taxon>
        <taxon>Tracheophyta</taxon>
        <taxon>Spermatophyta</taxon>
        <taxon>Magnoliopsida</taxon>
        <taxon>Liliopsida</taxon>
        <taxon>Araceae</taxon>
        <taxon>Pothoideae</taxon>
        <taxon>Potheae</taxon>
        <taxon>Anthurium</taxon>
    </lineage>
</organism>
<feature type="non-terminal residue" evidence="2">
    <location>
        <position position="1"/>
    </location>
</feature>
<dbReference type="PANTHER" id="PTHR34938">
    <property type="entry name" value="PROTEIN FERTILITY RESTORER RF2, MITOCHONDRIAL"/>
    <property type="match status" value="1"/>
</dbReference>
<dbReference type="GO" id="GO:0010027">
    <property type="term" value="P:thylakoid membrane organization"/>
    <property type="evidence" value="ECO:0007669"/>
    <property type="project" value="TreeGrafter"/>
</dbReference>
<evidence type="ECO:0000313" key="2">
    <source>
        <dbReference type="EMBL" id="JAT55132.1"/>
    </source>
</evidence>
<sequence>ARKVLNRHLVAADHHPLLRRLWSGTLRQPLRPSPTPRPASFSGIACAHLIRFSLRRRCRLFIPSFLPSDTRCLAHHPKMASFTASLKTTAPLVVPFSSKRGLENRKKGVVWLPRSAFSVPCLKAQPFRAISHTSRPCSYALTLCSAALDSRCAAEQTQTVTRQSSTITIAPTQGKEKSPKLDDGGTGSPPRDDGGGGGGGGGGFSSSGGFFFFALLLFLGYLREKENETEDLDPRRGYNRTY</sequence>
<dbReference type="EMBL" id="GDJX01012804">
    <property type="protein sequence ID" value="JAT55132.1"/>
    <property type="molecule type" value="Transcribed_RNA"/>
</dbReference>
<feature type="region of interest" description="Disordered" evidence="1">
    <location>
        <begin position="160"/>
        <end position="200"/>
    </location>
</feature>
<dbReference type="GO" id="GO:0009507">
    <property type="term" value="C:chloroplast"/>
    <property type="evidence" value="ECO:0007669"/>
    <property type="project" value="TreeGrafter"/>
</dbReference>
<reference evidence="2" key="1">
    <citation type="submission" date="2015-07" db="EMBL/GenBank/DDBJ databases">
        <title>Transcriptome Assembly of Anthurium amnicola.</title>
        <authorList>
            <person name="Suzuki J."/>
        </authorList>
    </citation>
    <scope>NUCLEOTIDE SEQUENCE</scope>
</reference>